<dbReference type="SUPFAM" id="SSF51011">
    <property type="entry name" value="Glycosyl hydrolase domain"/>
    <property type="match status" value="1"/>
</dbReference>
<evidence type="ECO:0000313" key="5">
    <source>
        <dbReference type="Proteomes" id="UP000094570"/>
    </source>
</evidence>
<dbReference type="GO" id="GO:0005975">
    <property type="term" value="P:carbohydrate metabolic process"/>
    <property type="evidence" value="ECO:0007669"/>
    <property type="project" value="InterPro"/>
</dbReference>
<dbReference type="CDD" id="cd11338">
    <property type="entry name" value="AmyAc_CMD"/>
    <property type="match status" value="1"/>
</dbReference>
<dbReference type="Gene3D" id="3.90.400.10">
    <property type="entry name" value="Oligo-1,6-glucosidase, Domain 2"/>
    <property type="match status" value="1"/>
</dbReference>
<dbReference type="Gene3D" id="2.60.40.1180">
    <property type="entry name" value="Golgi alpha-mannosidase II"/>
    <property type="match status" value="1"/>
</dbReference>
<dbReference type="AlphaFoldDB" id="A0A1E3G331"/>
<keyword evidence="1" id="KW-0378">Hydrolase</keyword>
<dbReference type="PANTHER" id="PTHR10357:SF210">
    <property type="entry name" value="MALTODEXTRIN GLUCOSIDASE"/>
    <property type="match status" value="1"/>
</dbReference>
<dbReference type="OrthoDB" id="9800174at2"/>
<name>A0A1E3G331_9BACT</name>
<dbReference type="EMBL" id="LWAF01000005">
    <property type="protein sequence ID" value="ODN30570.1"/>
    <property type="molecule type" value="Genomic_DNA"/>
</dbReference>
<dbReference type="Pfam" id="PF00128">
    <property type="entry name" value="Alpha-amylase"/>
    <property type="match status" value="1"/>
</dbReference>
<dbReference type="NCBIfam" id="NF041090">
    <property type="entry name" value="Cyc-maltodext_AglB"/>
    <property type="match status" value="1"/>
</dbReference>
<reference evidence="5" key="1">
    <citation type="submission" date="2016-04" db="EMBL/GenBank/DDBJ databases">
        <title>The genome sequence project of a novel Fervidobacterium isolate from a hot spring in Thailand.</title>
        <authorList>
            <person name="Gonzalez J.M."/>
            <person name="Cuecas A."/>
            <person name="Kanoksilapatham W."/>
        </authorList>
    </citation>
    <scope>NUCLEOTIDE SEQUENCE [LARGE SCALE GENOMIC DNA]</scope>
    <source>
        <strain evidence="5">FC2004</strain>
    </source>
</reference>
<dbReference type="InterPro" id="IPR013780">
    <property type="entry name" value="Glyco_hydro_b"/>
</dbReference>
<dbReference type="PANTHER" id="PTHR10357">
    <property type="entry name" value="ALPHA-AMYLASE FAMILY MEMBER"/>
    <property type="match status" value="1"/>
</dbReference>
<evidence type="ECO:0000256" key="1">
    <source>
        <dbReference type="ARBA" id="ARBA00022801"/>
    </source>
</evidence>
<keyword evidence="2" id="KW-0326">Glycosidase</keyword>
<dbReference type="InterPro" id="IPR045857">
    <property type="entry name" value="O16G_dom_2"/>
</dbReference>
<dbReference type="SUPFAM" id="SSF51445">
    <property type="entry name" value="(Trans)glycosidases"/>
    <property type="match status" value="1"/>
</dbReference>
<dbReference type="RefSeq" id="WP_069293038.1">
    <property type="nucleotide sequence ID" value="NZ_CP140110.1"/>
</dbReference>
<dbReference type="InterPro" id="IPR017853">
    <property type="entry name" value="GH"/>
</dbReference>
<dbReference type="Proteomes" id="UP000094570">
    <property type="component" value="Unassembled WGS sequence"/>
</dbReference>
<dbReference type="Gene3D" id="3.20.20.80">
    <property type="entry name" value="Glycosidases"/>
    <property type="match status" value="1"/>
</dbReference>
<dbReference type="SMART" id="SM00642">
    <property type="entry name" value="Aamy"/>
    <property type="match status" value="1"/>
</dbReference>
<evidence type="ECO:0000256" key="2">
    <source>
        <dbReference type="ARBA" id="ARBA00023295"/>
    </source>
</evidence>
<dbReference type="Pfam" id="PF16657">
    <property type="entry name" value="Malt_amylase_C"/>
    <property type="match status" value="1"/>
</dbReference>
<evidence type="ECO:0000313" key="4">
    <source>
        <dbReference type="EMBL" id="ODN30570.1"/>
    </source>
</evidence>
<gene>
    <name evidence="4" type="ORF">A4H02_04830</name>
</gene>
<comment type="caution">
    <text evidence="4">The sequence shown here is derived from an EMBL/GenBank/DDBJ whole genome shotgun (WGS) entry which is preliminary data.</text>
</comment>
<accession>A0A1E3G331</accession>
<sequence>MHPSYPTPTWVYESVIYQIFPDRFAIGKGKTVHDKAQLYTSRGGNIVEWNVLPKAKPHAAHVNDFYGGDLWGIVEKIPYLQDLGINVVYTTPIFLSPSNHKYDTVDYLTVDPQFGGNQAFKRYISDMKKNGFKLILDGVFNHLSKDHPWFKKALKGDKKHAAKFTFYEDGYRSWNNFSHMPEWNWEEIEVREYLLGVVEHYLRLGIDGWRLDVGFDLGYVNNALIASKVKSVSLEKYVVTETWNFPAGWEIVDGIMNYHFRETVLGYLKGERINIAQALQSAFDRTKNIYGCWNILDSHDTPRLATVLPDKELRKLAIVLQFTYPGVPMIYYGTEIGMEGGPDPENRAPMIWDEQRWDNELRDFYKKLISLRRKEIALKVGTFEVLNDEPLVFFRRAPHVLDSIVVAVNKGEHTKVSLSVPDGRLLAGTPFVDLFTGEEFWIVGGVLRIDIPKKGFRILRVTNKVKKGYDQYKRIY</sequence>
<evidence type="ECO:0000259" key="3">
    <source>
        <dbReference type="SMART" id="SM00642"/>
    </source>
</evidence>
<dbReference type="GO" id="GO:0016798">
    <property type="term" value="F:hydrolase activity, acting on glycosyl bonds"/>
    <property type="evidence" value="ECO:0007669"/>
    <property type="project" value="UniProtKB-KW"/>
</dbReference>
<dbReference type="STRING" id="1008305.A4H02_04830"/>
<feature type="domain" description="Glycosyl hydrolase family 13 catalytic" evidence="3">
    <location>
        <begin position="18"/>
        <end position="372"/>
    </location>
</feature>
<dbReference type="InterPro" id="IPR053506">
    <property type="entry name" value="Cyclomaltodextrinase"/>
</dbReference>
<proteinExistence type="predicted"/>
<organism evidence="4 5">
    <name type="scientific">Fervidobacterium thailandense</name>
    <dbReference type="NCBI Taxonomy" id="1008305"/>
    <lineage>
        <taxon>Bacteria</taxon>
        <taxon>Thermotogati</taxon>
        <taxon>Thermotogota</taxon>
        <taxon>Thermotogae</taxon>
        <taxon>Thermotogales</taxon>
        <taxon>Fervidobacteriaceae</taxon>
        <taxon>Fervidobacterium</taxon>
    </lineage>
</organism>
<protein>
    <submittedName>
        <fullName evidence="4">Cyclomaltodextrinase</fullName>
    </submittedName>
</protein>
<dbReference type="InterPro" id="IPR006047">
    <property type="entry name" value="GH13_cat_dom"/>
</dbReference>
<keyword evidence="5" id="KW-1185">Reference proteome</keyword>
<dbReference type="InterPro" id="IPR032091">
    <property type="entry name" value="Malt_amylase-like_C"/>
</dbReference>